<dbReference type="RefSeq" id="WP_167527986.1">
    <property type="nucleotide sequence ID" value="NZ_AP021874.1"/>
</dbReference>
<dbReference type="InterPro" id="IPR019554">
    <property type="entry name" value="Soluble_ligand-bd"/>
</dbReference>
<reference evidence="10 11" key="1">
    <citation type="submission" date="2019-11" db="EMBL/GenBank/DDBJ databases">
        <title>Comparative genomics of hydrocarbon-degrading Desulfosarcina strains.</title>
        <authorList>
            <person name="Watanabe M."/>
            <person name="Kojima H."/>
            <person name="Fukui M."/>
        </authorList>
    </citation>
    <scope>NUCLEOTIDE SEQUENCE [LARGE SCALE GENOMIC DNA]</scope>
    <source>
        <strain evidence="10 11">PL12</strain>
    </source>
</reference>
<keyword evidence="5 8" id="KW-0249">Electron transport</keyword>
<keyword evidence="6 8" id="KW-0408">Iron</keyword>
<dbReference type="PANTHER" id="PTHR43034">
    <property type="entry name" value="ION-TRANSLOCATING OXIDOREDUCTASE COMPLEX SUBUNIT C"/>
    <property type="match status" value="1"/>
</dbReference>
<keyword evidence="4 8" id="KW-0677">Repeat</keyword>
<evidence type="ECO:0000256" key="3">
    <source>
        <dbReference type="ARBA" id="ARBA00022723"/>
    </source>
</evidence>
<evidence type="ECO:0000256" key="7">
    <source>
        <dbReference type="ARBA" id="ARBA00023014"/>
    </source>
</evidence>
<dbReference type="Pfam" id="PF13375">
    <property type="entry name" value="RnfC_N"/>
    <property type="match status" value="2"/>
</dbReference>
<dbReference type="InterPro" id="IPR010208">
    <property type="entry name" value="Ion_transpt_RnfC/RsxC"/>
</dbReference>
<feature type="binding site" evidence="8">
    <location>
        <position position="403"/>
    </location>
    <ligand>
        <name>[4Fe-4S] cluster</name>
        <dbReference type="ChEBI" id="CHEBI:49883"/>
        <label>1</label>
    </ligand>
</feature>
<dbReference type="Pfam" id="PF01512">
    <property type="entry name" value="Complex1_51K"/>
    <property type="match status" value="1"/>
</dbReference>
<evidence type="ECO:0000256" key="4">
    <source>
        <dbReference type="ARBA" id="ARBA00022737"/>
    </source>
</evidence>
<dbReference type="Proteomes" id="UP000427906">
    <property type="component" value="Chromosome"/>
</dbReference>
<dbReference type="NCBIfam" id="TIGR01945">
    <property type="entry name" value="rnfC"/>
    <property type="match status" value="1"/>
</dbReference>
<feature type="binding site" evidence="8">
    <location>
        <position position="443"/>
    </location>
    <ligand>
        <name>[4Fe-4S] cluster</name>
        <dbReference type="ChEBI" id="CHEBI:49883"/>
        <label>2</label>
    </ligand>
</feature>
<dbReference type="Gene3D" id="3.40.50.11540">
    <property type="entry name" value="NADH-ubiquinone oxidoreductase 51kDa subunit"/>
    <property type="match status" value="1"/>
</dbReference>
<dbReference type="EC" id="7.-.-.-" evidence="8"/>
<evidence type="ECO:0000259" key="9">
    <source>
        <dbReference type="PROSITE" id="PS51379"/>
    </source>
</evidence>
<dbReference type="InterPro" id="IPR011538">
    <property type="entry name" value="Nuo51_FMN-bd"/>
</dbReference>
<dbReference type="KEGG" id="dalk:DSCA_57020"/>
<keyword evidence="2 8" id="KW-0004">4Fe-4S</keyword>
<name>A0A5K7YPR0_9BACT</name>
<dbReference type="SUPFAM" id="SSF142019">
    <property type="entry name" value="Nqo1 FMN-binding domain-like"/>
    <property type="match status" value="1"/>
</dbReference>
<feature type="domain" description="4Fe-4S ferredoxin-type" evidence="9">
    <location>
        <begin position="434"/>
        <end position="463"/>
    </location>
</feature>
<dbReference type="InterPro" id="IPR026902">
    <property type="entry name" value="RnfC_N"/>
</dbReference>
<dbReference type="GO" id="GO:0005886">
    <property type="term" value="C:plasma membrane"/>
    <property type="evidence" value="ECO:0007669"/>
    <property type="project" value="UniProtKB-SubCell"/>
</dbReference>
<dbReference type="PROSITE" id="PS00198">
    <property type="entry name" value="4FE4S_FER_1"/>
    <property type="match status" value="2"/>
</dbReference>
<feature type="binding site" evidence="8">
    <location>
        <position position="449"/>
    </location>
    <ligand>
        <name>[4Fe-4S] cluster</name>
        <dbReference type="ChEBI" id="CHEBI:49883"/>
        <label>2</label>
    </ligand>
</feature>
<dbReference type="NCBIfam" id="NF003454">
    <property type="entry name" value="PRK05035.1"/>
    <property type="match status" value="1"/>
</dbReference>
<dbReference type="Pfam" id="PF10531">
    <property type="entry name" value="SLBB"/>
    <property type="match status" value="1"/>
</dbReference>
<comment type="subunit">
    <text evidence="8">The complex is composed of six subunits: RnfA, RnfB, RnfC, RnfD, RnfE and RnfG.</text>
</comment>
<evidence type="ECO:0000256" key="8">
    <source>
        <dbReference type="HAMAP-Rule" id="MF_00461"/>
    </source>
</evidence>
<evidence type="ECO:0000313" key="11">
    <source>
        <dbReference type="Proteomes" id="UP000427906"/>
    </source>
</evidence>
<dbReference type="Gene3D" id="3.30.70.20">
    <property type="match status" value="1"/>
</dbReference>
<dbReference type="InterPro" id="IPR017900">
    <property type="entry name" value="4Fe4S_Fe_S_CS"/>
</dbReference>
<dbReference type="SUPFAM" id="SSF46548">
    <property type="entry name" value="alpha-helical ferredoxin"/>
    <property type="match status" value="1"/>
</dbReference>
<feature type="binding site" evidence="8">
    <location>
        <position position="413"/>
    </location>
    <ligand>
        <name>[4Fe-4S] cluster</name>
        <dbReference type="ChEBI" id="CHEBI:49883"/>
        <label>2</label>
    </ligand>
</feature>
<feature type="binding site" evidence="8">
    <location>
        <position position="409"/>
    </location>
    <ligand>
        <name>[4Fe-4S] cluster</name>
        <dbReference type="ChEBI" id="CHEBI:49883"/>
        <label>1</label>
    </ligand>
</feature>
<evidence type="ECO:0000256" key="5">
    <source>
        <dbReference type="ARBA" id="ARBA00022982"/>
    </source>
</evidence>
<dbReference type="EMBL" id="AP021874">
    <property type="protein sequence ID" value="BBO71772.1"/>
    <property type="molecule type" value="Genomic_DNA"/>
</dbReference>
<protein>
    <recommendedName>
        <fullName evidence="8">Ion-translocating oxidoreductase complex subunit C</fullName>
        <ecNumber evidence="8">7.-.-.-</ecNumber>
    </recommendedName>
    <alternativeName>
        <fullName evidence="8">Rnf electron transport complex subunit C</fullName>
    </alternativeName>
</protein>
<accession>A0A5K7YPR0</accession>
<keyword evidence="8" id="KW-1003">Cell membrane</keyword>
<dbReference type="Pfam" id="PF12838">
    <property type="entry name" value="Fer4_7"/>
    <property type="match status" value="1"/>
</dbReference>
<dbReference type="InterPro" id="IPR037225">
    <property type="entry name" value="Nuo51_FMN-bd_sf"/>
</dbReference>
<feature type="binding site" evidence="8">
    <location>
        <position position="453"/>
    </location>
    <ligand>
        <name>[4Fe-4S] cluster</name>
        <dbReference type="ChEBI" id="CHEBI:49883"/>
        <label>1</label>
    </ligand>
</feature>
<keyword evidence="1 8" id="KW-0813">Transport</keyword>
<keyword evidence="3 8" id="KW-0479">Metal-binding</keyword>
<dbReference type="GO" id="GO:0046872">
    <property type="term" value="F:metal ion binding"/>
    <property type="evidence" value="ECO:0007669"/>
    <property type="project" value="UniProtKB-KW"/>
</dbReference>
<sequence length="487" mass="52178">MTPLATFPKGGVHPQENKHLTNALPIETMPDPPAVSLFLKQHVGAPCEVAVPHRNDSRCEQSVSENLLFSSQHPGALFRLLVDKKDKVREGDQIGEIGTRLGAELHASVGGTVLGVENILHHQVGSAPAIVLRTDPEAVAPTRTPVDWRGFSREQIQERIAAAGIVGLGGAGFPTEVKLNVKPGVKIDTLILNGAECEPYITCDHRVMVENAREIVEGAKILLTVLGITYCAIGVENNKPDAIAALNKAIDQTDSTDGFKIEVKPLAVKYPQGSADQIMQSVTGRVRPSGQRSSSIGIIVQNVYTTKTVYDAVALGKPLTDRIITVTGSGIARPANLRVKIGTHISDIVNYLGGTTADLCKVVVGGPMMGFAVSTLDIPITKTTPGILFLNHAEVDAQAYGPCIRCGFCLDACPMGLEPNNIGIYVEAGRGAETEPFGLMDDCFECGSCAYVCPSKRPLVQFIRLARQEINQARKLKEAREQKRKAG</sequence>
<evidence type="ECO:0000313" key="10">
    <source>
        <dbReference type="EMBL" id="BBO71772.1"/>
    </source>
</evidence>
<evidence type="ECO:0000256" key="6">
    <source>
        <dbReference type="ARBA" id="ARBA00023004"/>
    </source>
</evidence>
<dbReference type="PROSITE" id="PS51379">
    <property type="entry name" value="4FE4S_FER_2"/>
    <property type="match status" value="2"/>
</dbReference>
<evidence type="ECO:0000256" key="2">
    <source>
        <dbReference type="ARBA" id="ARBA00022485"/>
    </source>
</evidence>
<dbReference type="PANTHER" id="PTHR43034:SF2">
    <property type="entry name" value="ION-TRANSLOCATING OXIDOREDUCTASE COMPLEX SUBUNIT C"/>
    <property type="match status" value="1"/>
</dbReference>
<organism evidence="10 11">
    <name type="scientific">Desulfosarcina alkanivorans</name>
    <dbReference type="NCBI Taxonomy" id="571177"/>
    <lineage>
        <taxon>Bacteria</taxon>
        <taxon>Pseudomonadati</taxon>
        <taxon>Thermodesulfobacteriota</taxon>
        <taxon>Desulfobacteria</taxon>
        <taxon>Desulfobacterales</taxon>
        <taxon>Desulfosarcinaceae</taxon>
        <taxon>Desulfosarcina</taxon>
    </lineage>
</organism>
<dbReference type="AlphaFoldDB" id="A0A5K7YPR0"/>
<dbReference type="GO" id="GO:0051539">
    <property type="term" value="F:4 iron, 4 sulfur cluster binding"/>
    <property type="evidence" value="ECO:0007669"/>
    <property type="project" value="UniProtKB-KW"/>
</dbReference>
<comment type="similarity">
    <text evidence="8">Belongs to the 4Fe4S bacterial-type ferredoxin family. RnfC subfamily.</text>
</comment>
<proteinExistence type="inferred from homology"/>
<dbReference type="GO" id="GO:0022900">
    <property type="term" value="P:electron transport chain"/>
    <property type="evidence" value="ECO:0007669"/>
    <property type="project" value="UniProtKB-UniRule"/>
</dbReference>
<feature type="binding site" evidence="8">
    <location>
        <position position="406"/>
    </location>
    <ligand>
        <name>[4Fe-4S] cluster</name>
        <dbReference type="ChEBI" id="CHEBI:49883"/>
        <label>1</label>
    </ligand>
</feature>
<gene>
    <name evidence="8 10" type="primary">rnfC</name>
    <name evidence="10" type="ORF">DSCA_57020</name>
</gene>
<feature type="binding site" evidence="8">
    <location>
        <position position="446"/>
    </location>
    <ligand>
        <name>[4Fe-4S] cluster</name>
        <dbReference type="ChEBI" id="CHEBI:49883"/>
        <label>2</label>
    </ligand>
</feature>
<dbReference type="GO" id="GO:0009055">
    <property type="term" value="F:electron transfer activity"/>
    <property type="evidence" value="ECO:0007669"/>
    <property type="project" value="InterPro"/>
</dbReference>
<dbReference type="HAMAP" id="MF_00461">
    <property type="entry name" value="RsxC_RnfC"/>
    <property type="match status" value="1"/>
</dbReference>
<keyword evidence="11" id="KW-1185">Reference proteome</keyword>
<keyword evidence="8" id="KW-0472">Membrane</keyword>
<keyword evidence="8" id="KW-1278">Translocase</keyword>
<feature type="domain" description="4Fe-4S ferredoxin-type" evidence="9">
    <location>
        <begin position="391"/>
        <end position="422"/>
    </location>
</feature>
<comment type="function">
    <text evidence="8">Part of a membrane-bound complex that couples electron transfer with translocation of ions across the membrane.</text>
</comment>
<comment type="subcellular location">
    <subcellularLocation>
        <location evidence="8">Cell membrane</location>
        <topology evidence="8">Peripheral membrane protein</topology>
    </subcellularLocation>
</comment>
<evidence type="ECO:0000256" key="1">
    <source>
        <dbReference type="ARBA" id="ARBA00022448"/>
    </source>
</evidence>
<comment type="cofactor">
    <cofactor evidence="8">
        <name>[4Fe-4S] cluster</name>
        <dbReference type="ChEBI" id="CHEBI:49883"/>
    </cofactor>
    <text evidence="8">Binds 2 [4Fe-4S] clusters per subunit.</text>
</comment>
<dbReference type="InterPro" id="IPR017896">
    <property type="entry name" value="4Fe4S_Fe-S-bd"/>
</dbReference>
<keyword evidence="7 8" id="KW-0411">Iron-sulfur</keyword>